<evidence type="ECO:0000259" key="2">
    <source>
        <dbReference type="Pfam" id="PF09323"/>
    </source>
</evidence>
<dbReference type="PANTHER" id="PTHR40047:SF1">
    <property type="entry name" value="UPF0703 PROTEIN YCGQ"/>
    <property type="match status" value="1"/>
</dbReference>
<dbReference type="Proteomes" id="UP001159179">
    <property type="component" value="Unassembled WGS sequence"/>
</dbReference>
<dbReference type="AlphaFoldDB" id="A0AAW6T520"/>
<evidence type="ECO:0000259" key="3">
    <source>
        <dbReference type="Pfam" id="PF21537"/>
    </source>
</evidence>
<dbReference type="NCBIfam" id="TIGR03943">
    <property type="entry name" value="TIGR03943 family putative permease subunit"/>
    <property type="match status" value="1"/>
</dbReference>
<keyword evidence="1" id="KW-0812">Transmembrane</keyword>
<feature type="transmembrane region" description="Helical" evidence="1">
    <location>
        <begin position="6"/>
        <end position="29"/>
    </location>
</feature>
<feature type="domain" description="DUF1980" evidence="2">
    <location>
        <begin position="12"/>
        <end position="120"/>
    </location>
</feature>
<name>A0AAW6T520_9BACI</name>
<evidence type="ECO:0000313" key="5">
    <source>
        <dbReference type="Proteomes" id="UP001159179"/>
    </source>
</evidence>
<dbReference type="RefSeq" id="WP_280618807.1">
    <property type="nucleotide sequence ID" value="NZ_JAROYP010000024.1"/>
</dbReference>
<feature type="transmembrane region" description="Helical" evidence="1">
    <location>
        <begin position="41"/>
        <end position="62"/>
    </location>
</feature>
<accession>A0AAW6T520</accession>
<protein>
    <submittedName>
        <fullName evidence="4">TIGR03943 family protein</fullName>
    </submittedName>
</protein>
<organism evidence="4 5">
    <name type="scientific">Heyndrickxia oleronia</name>
    <dbReference type="NCBI Taxonomy" id="38875"/>
    <lineage>
        <taxon>Bacteria</taxon>
        <taxon>Bacillati</taxon>
        <taxon>Bacillota</taxon>
        <taxon>Bacilli</taxon>
        <taxon>Bacillales</taxon>
        <taxon>Bacillaceae</taxon>
        <taxon>Heyndrickxia</taxon>
    </lineage>
</organism>
<keyword evidence="1" id="KW-0472">Membrane</keyword>
<comment type="caution">
    <text evidence="4">The sequence shown here is derived from an EMBL/GenBank/DDBJ whole genome shotgun (WGS) entry which is preliminary data.</text>
</comment>
<dbReference type="InterPro" id="IPR052955">
    <property type="entry name" value="UPF0703_membrane_permease"/>
</dbReference>
<keyword evidence="1" id="KW-1133">Transmembrane helix</keyword>
<sequence length="276" mass="31712">MEEQRLKFHIFLRGIILIGFTLLFYKLLISNQINYFIAPKMMPYLYFSTFVFIVLGIFQVFMGTSNKKVTIFCDCCDDHHPPKTTFRSVLYYLLFIIPLLTGFLFSDHILGSSIAKNRDIQLQSSTSSNQRIGQPQSITQEKYNAMKQSLMKRPLIKVVDSNYLITLGIIQDNLDQFVNKEIEITGFVYREEGFPSNQFIIGRFAISCCIADASVYGLMAKGEVTNLKNDSWVQVKGRLGKGDDEDESILPVLEIKSFKNIPEPKQPYVYDVFIEL</sequence>
<dbReference type="PANTHER" id="PTHR40047">
    <property type="entry name" value="UPF0703 PROTEIN YCGQ"/>
    <property type="match status" value="1"/>
</dbReference>
<dbReference type="EMBL" id="JAROYP010000024">
    <property type="protein sequence ID" value="MDH5164137.1"/>
    <property type="molecule type" value="Genomic_DNA"/>
</dbReference>
<gene>
    <name evidence="4" type="ORF">P5X88_24705</name>
</gene>
<dbReference type="InterPro" id="IPR015402">
    <property type="entry name" value="DUF1980"/>
</dbReference>
<proteinExistence type="predicted"/>
<feature type="domain" description="DUF1980" evidence="3">
    <location>
        <begin position="138"/>
        <end position="270"/>
    </location>
</feature>
<dbReference type="Pfam" id="PF21537">
    <property type="entry name" value="DUF1980_C"/>
    <property type="match status" value="1"/>
</dbReference>
<dbReference type="Pfam" id="PF09323">
    <property type="entry name" value="DUF1980"/>
    <property type="match status" value="1"/>
</dbReference>
<evidence type="ECO:0000313" key="4">
    <source>
        <dbReference type="EMBL" id="MDH5164137.1"/>
    </source>
</evidence>
<reference evidence="4" key="1">
    <citation type="submission" date="2023-03" db="EMBL/GenBank/DDBJ databases">
        <title>Bacterial isolates from washroom surfaces on a university campus.</title>
        <authorList>
            <person name="Holman D.B."/>
            <person name="Gzyl K.E."/>
            <person name="Taheri A.E."/>
        </authorList>
    </citation>
    <scope>NUCLEOTIDE SEQUENCE</scope>
    <source>
        <strain evidence="4">RD03</strain>
    </source>
</reference>
<dbReference type="InterPro" id="IPR048447">
    <property type="entry name" value="DUF1980_C"/>
</dbReference>
<dbReference type="InterPro" id="IPR048493">
    <property type="entry name" value="DUF1980_N"/>
</dbReference>
<evidence type="ECO:0000256" key="1">
    <source>
        <dbReference type="SAM" id="Phobius"/>
    </source>
</evidence>
<feature type="transmembrane region" description="Helical" evidence="1">
    <location>
        <begin position="89"/>
        <end position="110"/>
    </location>
</feature>